<evidence type="ECO:0000259" key="2">
    <source>
        <dbReference type="Pfam" id="PF21904"/>
    </source>
</evidence>
<keyword evidence="1" id="KW-0732">Signal</keyword>
<name>A0ABC8T5T1_9AQUA</name>
<evidence type="ECO:0000313" key="3">
    <source>
        <dbReference type="EMBL" id="CAK9164734.1"/>
    </source>
</evidence>
<keyword evidence="5" id="KW-1185">Reference proteome</keyword>
<dbReference type="AlphaFoldDB" id="A0ABC8T5T1"/>
<evidence type="ECO:0000256" key="1">
    <source>
        <dbReference type="SAM" id="SignalP"/>
    </source>
</evidence>
<proteinExistence type="predicted"/>
<dbReference type="Proteomes" id="UP001642360">
    <property type="component" value="Unassembled WGS sequence"/>
</dbReference>
<gene>
    <name evidence="3" type="ORF">ILEXP_LOCUS33884</name>
    <name evidence="4" type="ORF">ILEXP_LOCUS42078</name>
</gene>
<evidence type="ECO:0000313" key="5">
    <source>
        <dbReference type="Proteomes" id="UP001642360"/>
    </source>
</evidence>
<evidence type="ECO:0000313" key="4">
    <source>
        <dbReference type="EMBL" id="CAK9172428.1"/>
    </source>
</evidence>
<dbReference type="Pfam" id="PF21904">
    <property type="entry name" value="CAND6-7_N"/>
    <property type="match status" value="1"/>
</dbReference>
<protein>
    <recommendedName>
        <fullName evidence="2">CAND6/7 N-terminal domain-containing protein</fullName>
    </recommendedName>
</protein>
<feature type="domain" description="CAND6/7 N-terminal" evidence="2">
    <location>
        <begin position="22"/>
        <end position="154"/>
    </location>
</feature>
<dbReference type="EMBL" id="CAUOFW020005984">
    <property type="protein sequence ID" value="CAK9172428.1"/>
    <property type="molecule type" value="Genomic_DNA"/>
</dbReference>
<dbReference type="InterPro" id="IPR054103">
    <property type="entry name" value="CAND6-7_N"/>
</dbReference>
<comment type="caution">
    <text evidence="3">The sequence shown here is derived from an EMBL/GenBank/DDBJ whole genome shotgun (WGS) entry which is preliminary data.</text>
</comment>
<dbReference type="EMBL" id="CAUOFW020004280">
    <property type="protein sequence ID" value="CAK9164734.1"/>
    <property type="molecule type" value="Genomic_DNA"/>
</dbReference>
<organism evidence="3 5">
    <name type="scientific">Ilex paraguariensis</name>
    <name type="common">yerba mate</name>
    <dbReference type="NCBI Taxonomy" id="185542"/>
    <lineage>
        <taxon>Eukaryota</taxon>
        <taxon>Viridiplantae</taxon>
        <taxon>Streptophyta</taxon>
        <taxon>Embryophyta</taxon>
        <taxon>Tracheophyta</taxon>
        <taxon>Spermatophyta</taxon>
        <taxon>Magnoliopsida</taxon>
        <taxon>eudicotyledons</taxon>
        <taxon>Gunneridae</taxon>
        <taxon>Pentapetalae</taxon>
        <taxon>asterids</taxon>
        <taxon>campanulids</taxon>
        <taxon>Aquifoliales</taxon>
        <taxon>Aquifoliaceae</taxon>
        <taxon>Ilex</taxon>
    </lineage>
</organism>
<reference evidence="3 5" key="1">
    <citation type="submission" date="2024-02" db="EMBL/GenBank/DDBJ databases">
        <authorList>
            <person name="Vignale AGUSTIN F."/>
            <person name="Sosa J E."/>
            <person name="Modenutti C."/>
        </authorList>
    </citation>
    <scope>NUCLEOTIDE SEQUENCE [LARGE SCALE GENOMIC DNA]</scope>
</reference>
<accession>A0ABC8T5T1</accession>
<feature type="chain" id="PRO_5044720981" description="CAND6/7 N-terminal domain-containing protein" evidence="1">
    <location>
        <begin position="20"/>
        <end position="216"/>
    </location>
</feature>
<feature type="signal peptide" evidence="1">
    <location>
        <begin position="1"/>
        <end position="19"/>
    </location>
</feature>
<sequence>MSKLHLLLSLLSLLSLTTAEIKTVNIISDTRPMIIFHKFGFTHAGASLFPSPPSSPTSLSAPLSPPPTHLASPSFSFSKHSYNQFLLELMHKPSFCIIDSKFIHFPFTFRELSSPSHSSFNRSYLVTIPNEYSSFANYVLELQVTMDVRTELYNPDSSASKEYLSARVPLLSPLIVLIGTEWSFLEPSLQGQGGKRVLITVVIPLQVLGSMGSKKF</sequence>